<dbReference type="CDD" id="cd00038">
    <property type="entry name" value="CAP_ED"/>
    <property type="match status" value="1"/>
</dbReference>
<protein>
    <submittedName>
        <fullName evidence="2">Cyclic nucleotide-binding domain-containing protein</fullName>
    </submittedName>
</protein>
<sequence>MSIHDDVEALRRIPLFAKVEPSKLKLMAFASERASYHPGETLFSQGDLADAAYIILDGTADVMVNTPSGPLKVAEMGRDAFVGEIGILCDIPRTATIIAREPLTTLKITKELFFRMITDFPSIAIEVMRVLAQRLEHTTEQLRDAVADHK</sequence>
<dbReference type="PRINTS" id="PR00103">
    <property type="entry name" value="CAMPKINASE"/>
</dbReference>
<dbReference type="InterPro" id="IPR014710">
    <property type="entry name" value="RmlC-like_jellyroll"/>
</dbReference>
<dbReference type="InterPro" id="IPR018488">
    <property type="entry name" value="cNMP-bd_CS"/>
</dbReference>
<evidence type="ECO:0000313" key="3">
    <source>
        <dbReference type="Proteomes" id="UP001279642"/>
    </source>
</evidence>
<accession>A0ABU5E795</accession>
<dbReference type="PROSITE" id="PS50042">
    <property type="entry name" value="CNMP_BINDING_3"/>
    <property type="match status" value="1"/>
</dbReference>
<feature type="domain" description="Cyclic nucleotide-binding" evidence="1">
    <location>
        <begin position="15"/>
        <end position="134"/>
    </location>
</feature>
<dbReference type="EMBL" id="JAXCLW010000001">
    <property type="protein sequence ID" value="MDY0882029.1"/>
    <property type="molecule type" value="Genomic_DNA"/>
</dbReference>
<dbReference type="InterPro" id="IPR050503">
    <property type="entry name" value="cAMP-dep_PK_reg_su-like"/>
</dbReference>
<dbReference type="Pfam" id="PF00027">
    <property type="entry name" value="cNMP_binding"/>
    <property type="match status" value="1"/>
</dbReference>
<evidence type="ECO:0000313" key="2">
    <source>
        <dbReference type="EMBL" id="MDY0882029.1"/>
    </source>
</evidence>
<dbReference type="SMART" id="SM00100">
    <property type="entry name" value="cNMP"/>
    <property type="match status" value="1"/>
</dbReference>
<dbReference type="PANTHER" id="PTHR11635">
    <property type="entry name" value="CAMP-DEPENDENT PROTEIN KINASE REGULATORY CHAIN"/>
    <property type="match status" value="1"/>
</dbReference>
<dbReference type="RefSeq" id="WP_320507064.1">
    <property type="nucleotide sequence ID" value="NZ_JAXCLW010000001.1"/>
</dbReference>
<keyword evidence="3" id="KW-1185">Reference proteome</keyword>
<dbReference type="InterPro" id="IPR000595">
    <property type="entry name" value="cNMP-bd_dom"/>
</dbReference>
<comment type="caution">
    <text evidence="2">The sequence shown here is derived from an EMBL/GenBank/DDBJ whole genome shotgun (WGS) entry which is preliminary data.</text>
</comment>
<proteinExistence type="predicted"/>
<dbReference type="Gene3D" id="2.60.120.10">
    <property type="entry name" value="Jelly Rolls"/>
    <property type="match status" value="1"/>
</dbReference>
<organism evidence="2 3">
    <name type="scientific">Dongia soli</name>
    <dbReference type="NCBI Taxonomy" id="600628"/>
    <lineage>
        <taxon>Bacteria</taxon>
        <taxon>Pseudomonadati</taxon>
        <taxon>Pseudomonadota</taxon>
        <taxon>Alphaproteobacteria</taxon>
        <taxon>Rhodospirillales</taxon>
        <taxon>Dongiaceae</taxon>
        <taxon>Dongia</taxon>
    </lineage>
</organism>
<dbReference type="PROSITE" id="PS00889">
    <property type="entry name" value="CNMP_BINDING_2"/>
    <property type="match status" value="1"/>
</dbReference>
<dbReference type="Proteomes" id="UP001279642">
    <property type="component" value="Unassembled WGS sequence"/>
</dbReference>
<name>A0ABU5E795_9PROT</name>
<dbReference type="InterPro" id="IPR018490">
    <property type="entry name" value="cNMP-bd_dom_sf"/>
</dbReference>
<gene>
    <name evidence="2" type="ORF">SMD27_04175</name>
</gene>
<dbReference type="SUPFAM" id="SSF51206">
    <property type="entry name" value="cAMP-binding domain-like"/>
    <property type="match status" value="1"/>
</dbReference>
<reference evidence="2 3" key="1">
    <citation type="journal article" date="2016" name="Antonie Van Leeuwenhoek">
        <title>Dongia soli sp. nov., isolated from soil from Dokdo, Korea.</title>
        <authorList>
            <person name="Kim D.U."/>
            <person name="Lee H."/>
            <person name="Kim H."/>
            <person name="Kim S.G."/>
            <person name="Ka J.O."/>
        </authorList>
    </citation>
    <scope>NUCLEOTIDE SEQUENCE [LARGE SCALE GENOMIC DNA]</scope>
    <source>
        <strain evidence="2 3">D78</strain>
    </source>
</reference>
<dbReference type="PANTHER" id="PTHR11635:SF152">
    <property type="entry name" value="CAMP-DEPENDENT PROTEIN KINASE TYPE I REGULATORY SUBUNIT-RELATED"/>
    <property type="match status" value="1"/>
</dbReference>
<evidence type="ECO:0000259" key="1">
    <source>
        <dbReference type="PROSITE" id="PS50042"/>
    </source>
</evidence>